<dbReference type="PANTHER" id="PTHR22932">
    <property type="entry name" value="TELOMERASE-BINDING PROTEIN P23 HSP90 CO-CHAPERONE"/>
    <property type="match status" value="1"/>
</dbReference>
<keyword evidence="2" id="KW-0963">Cytoplasm</keyword>
<dbReference type="GO" id="GO:0051131">
    <property type="term" value="P:chaperone-mediated protein complex assembly"/>
    <property type="evidence" value="ECO:0007669"/>
    <property type="project" value="TreeGrafter"/>
</dbReference>
<dbReference type="FunFam" id="2.60.40.790:FF:000013">
    <property type="entry name" value="Very-long-chain (3R)-3-hydroxyacyl-CoA dehydratase"/>
    <property type="match status" value="1"/>
</dbReference>
<protein>
    <recommendedName>
        <fullName evidence="2">Co-chaperone protein p23</fullName>
    </recommendedName>
</protein>
<accession>A0A6P5G781</accession>
<dbReference type="Pfam" id="PF04969">
    <property type="entry name" value="CS"/>
    <property type="match status" value="1"/>
</dbReference>
<comment type="subunit">
    <text evidence="2">Interacts with HSP90 in an ATP-dependent manner.</text>
</comment>
<dbReference type="GO" id="GO:0101031">
    <property type="term" value="C:protein folding chaperone complex"/>
    <property type="evidence" value="ECO:0007669"/>
    <property type="project" value="UniProtKB-ARBA"/>
</dbReference>
<comment type="similarity">
    <text evidence="1 2">Belongs to the p23/wos2 family.</text>
</comment>
<evidence type="ECO:0000256" key="1">
    <source>
        <dbReference type="ARBA" id="ARBA00025733"/>
    </source>
</evidence>
<dbReference type="InterPro" id="IPR008978">
    <property type="entry name" value="HSP20-like_chaperone"/>
</dbReference>
<evidence type="ECO:0000259" key="3">
    <source>
        <dbReference type="PROSITE" id="PS51203"/>
    </source>
</evidence>
<dbReference type="Proteomes" id="UP000515123">
    <property type="component" value="Linkage group 13"/>
</dbReference>
<dbReference type="GO" id="GO:0005634">
    <property type="term" value="C:nucleus"/>
    <property type="evidence" value="ECO:0007669"/>
    <property type="project" value="UniProtKB-SubCell"/>
</dbReference>
<proteinExistence type="inferred from homology"/>
<name>A0A6P5G781_ANACO</name>
<dbReference type="Gene3D" id="2.60.40.790">
    <property type="match status" value="1"/>
</dbReference>
<dbReference type="AlphaFoldDB" id="A0A6P5G781"/>
<dbReference type="GO" id="GO:0051087">
    <property type="term" value="F:protein-folding chaperone binding"/>
    <property type="evidence" value="ECO:0007669"/>
    <property type="project" value="TreeGrafter"/>
</dbReference>
<evidence type="ECO:0000313" key="4">
    <source>
        <dbReference type="Proteomes" id="UP000515123"/>
    </source>
</evidence>
<sequence>MLPTENLYNRHPTLKWAQRSDKLYLTIDLPDAKDVKLNLEPEGKFTFSATKDGAPYELNIELFDKVDTKESKSNIGVRNIVCVAKKAEKKWWSRLLKQEGKPLAFVKVDWDKWIDEDEEDEKAGVDFEDQDLSKKKRRKKKLKKKTNPLQQIFRKLKLDCIGVA</sequence>
<dbReference type="GO" id="GO:0006457">
    <property type="term" value="P:protein folding"/>
    <property type="evidence" value="ECO:0007669"/>
    <property type="project" value="TreeGrafter"/>
</dbReference>
<comment type="subcellular location">
    <subcellularLocation>
        <location evidence="2">Cytoplasm</location>
    </subcellularLocation>
    <subcellularLocation>
        <location evidence="2">Nucleus</location>
    </subcellularLocation>
</comment>
<dbReference type="RefSeq" id="XP_020101110.1">
    <property type="nucleotide sequence ID" value="XM_020245521.1"/>
</dbReference>
<dbReference type="CDD" id="cd06465">
    <property type="entry name" value="p23_hB-ind1_like"/>
    <property type="match status" value="1"/>
</dbReference>
<keyword evidence="2" id="KW-0539">Nucleus</keyword>
<dbReference type="PROSITE" id="PS51203">
    <property type="entry name" value="CS"/>
    <property type="match status" value="1"/>
</dbReference>
<dbReference type="InterPro" id="IPR007052">
    <property type="entry name" value="CS_dom"/>
</dbReference>
<reference evidence="4" key="1">
    <citation type="journal article" date="2015" name="Nat. Genet.">
        <title>The pineapple genome and the evolution of CAM photosynthesis.</title>
        <authorList>
            <person name="Ming R."/>
            <person name="VanBuren R."/>
            <person name="Wai C.M."/>
            <person name="Tang H."/>
            <person name="Schatz M.C."/>
            <person name="Bowers J.E."/>
            <person name="Lyons E."/>
            <person name="Wang M.L."/>
            <person name="Chen J."/>
            <person name="Biggers E."/>
            <person name="Zhang J."/>
            <person name="Huang L."/>
            <person name="Zhang L."/>
            <person name="Miao W."/>
            <person name="Zhang J."/>
            <person name="Ye Z."/>
            <person name="Miao C."/>
            <person name="Lin Z."/>
            <person name="Wang H."/>
            <person name="Zhou H."/>
            <person name="Yim W.C."/>
            <person name="Priest H.D."/>
            <person name="Zheng C."/>
            <person name="Woodhouse M."/>
            <person name="Edger P.P."/>
            <person name="Guyot R."/>
            <person name="Guo H.B."/>
            <person name="Guo H."/>
            <person name="Zheng G."/>
            <person name="Singh R."/>
            <person name="Sharma A."/>
            <person name="Min X."/>
            <person name="Zheng Y."/>
            <person name="Lee H."/>
            <person name="Gurtowski J."/>
            <person name="Sedlazeck F.J."/>
            <person name="Harkess A."/>
            <person name="McKain M.R."/>
            <person name="Liao Z."/>
            <person name="Fang J."/>
            <person name="Liu J."/>
            <person name="Zhang X."/>
            <person name="Zhang Q."/>
            <person name="Hu W."/>
            <person name="Qin Y."/>
            <person name="Wang K."/>
            <person name="Chen L.Y."/>
            <person name="Shirley N."/>
            <person name="Lin Y.R."/>
            <person name="Liu L.Y."/>
            <person name="Hernandez A.G."/>
            <person name="Wright C.L."/>
            <person name="Bulone V."/>
            <person name="Tuskan G.A."/>
            <person name="Heath K."/>
            <person name="Zee F."/>
            <person name="Moore P.H."/>
            <person name="Sunkar R."/>
            <person name="Leebens-Mack J.H."/>
            <person name="Mockler T."/>
            <person name="Bennetzen J.L."/>
            <person name="Freeling M."/>
            <person name="Sankoff D."/>
            <person name="Paterson A.H."/>
            <person name="Zhu X."/>
            <person name="Yang X."/>
            <person name="Smith J.A."/>
            <person name="Cushman J.C."/>
            <person name="Paull R.E."/>
            <person name="Yu Q."/>
        </authorList>
    </citation>
    <scope>NUCLEOTIDE SEQUENCE [LARGE SCALE GENOMIC DNA]</scope>
    <source>
        <strain evidence="4">cv. F153</strain>
    </source>
</reference>
<dbReference type="GO" id="GO:0051879">
    <property type="term" value="F:Hsp90 protein binding"/>
    <property type="evidence" value="ECO:0007669"/>
    <property type="project" value="UniProtKB-UniRule"/>
</dbReference>
<dbReference type="GeneID" id="109719031"/>
<keyword evidence="4" id="KW-1185">Reference proteome</keyword>
<gene>
    <name evidence="5" type="primary">LOC109719031</name>
</gene>
<comment type="function">
    <text evidence="2">Acts as a co-chaperone for HSP90.</text>
</comment>
<organism evidence="4 5">
    <name type="scientific">Ananas comosus</name>
    <name type="common">Pineapple</name>
    <name type="synonym">Ananas ananas</name>
    <dbReference type="NCBI Taxonomy" id="4615"/>
    <lineage>
        <taxon>Eukaryota</taxon>
        <taxon>Viridiplantae</taxon>
        <taxon>Streptophyta</taxon>
        <taxon>Embryophyta</taxon>
        <taxon>Tracheophyta</taxon>
        <taxon>Spermatophyta</taxon>
        <taxon>Magnoliopsida</taxon>
        <taxon>Liliopsida</taxon>
        <taxon>Poales</taxon>
        <taxon>Bromeliaceae</taxon>
        <taxon>Bromelioideae</taxon>
        <taxon>Ananas</taxon>
    </lineage>
</organism>
<feature type="domain" description="CS" evidence="3">
    <location>
        <begin position="9"/>
        <end position="96"/>
    </location>
</feature>
<dbReference type="OrthoDB" id="1564555at2759"/>
<dbReference type="GO" id="GO:0005829">
    <property type="term" value="C:cytosol"/>
    <property type="evidence" value="ECO:0007669"/>
    <property type="project" value="TreeGrafter"/>
</dbReference>
<evidence type="ECO:0000313" key="5">
    <source>
        <dbReference type="RefSeq" id="XP_020101110.1"/>
    </source>
</evidence>
<dbReference type="SUPFAM" id="SSF49764">
    <property type="entry name" value="HSP20-like chaperones"/>
    <property type="match status" value="1"/>
</dbReference>
<dbReference type="PANTHER" id="PTHR22932:SF10">
    <property type="entry name" value="CO-CHAPERONE PROTEIN P23"/>
    <property type="match status" value="1"/>
</dbReference>
<dbReference type="InterPro" id="IPR045250">
    <property type="entry name" value="p23-like"/>
</dbReference>
<evidence type="ECO:0000256" key="2">
    <source>
        <dbReference type="RuleBase" id="RU369032"/>
    </source>
</evidence>
<reference evidence="5" key="2">
    <citation type="submission" date="2025-08" db="UniProtKB">
        <authorList>
            <consortium name="RefSeq"/>
        </authorList>
    </citation>
    <scope>IDENTIFICATION</scope>
    <source>
        <tissue evidence="5">Leaf</tissue>
    </source>
</reference>
<keyword evidence="2" id="KW-0143">Chaperone</keyword>